<evidence type="ECO:0000313" key="2">
    <source>
        <dbReference type="EMBL" id="MCT8989414.1"/>
    </source>
</evidence>
<name>A0A9X2X799_9HYPH</name>
<feature type="transmembrane region" description="Helical" evidence="1">
    <location>
        <begin position="67"/>
        <end position="88"/>
    </location>
</feature>
<proteinExistence type="predicted"/>
<keyword evidence="1" id="KW-1133">Transmembrane helix</keyword>
<dbReference type="InterPro" id="IPR009325">
    <property type="entry name" value="DUF983"/>
</dbReference>
<keyword evidence="1" id="KW-0812">Transmembrane</keyword>
<keyword evidence="3" id="KW-1185">Reference proteome</keyword>
<reference evidence="2" key="1">
    <citation type="submission" date="2022-08" db="EMBL/GenBank/DDBJ databases">
        <title>Chelativorans sichuanense sp. nov., a paraffin oil-degrading bacterium isolated from a mixture of oil-based drill cuttings and paddy soil.</title>
        <authorList>
            <person name="Yu J."/>
            <person name="Liu H."/>
            <person name="Chen Q."/>
        </authorList>
    </citation>
    <scope>NUCLEOTIDE SEQUENCE</scope>
    <source>
        <strain evidence="2">SCAU 2101</strain>
    </source>
</reference>
<organism evidence="2 3">
    <name type="scientific">Chelativorans petroleitrophicus</name>
    <dbReference type="NCBI Taxonomy" id="2975484"/>
    <lineage>
        <taxon>Bacteria</taxon>
        <taxon>Pseudomonadati</taxon>
        <taxon>Pseudomonadota</taxon>
        <taxon>Alphaproteobacteria</taxon>
        <taxon>Hyphomicrobiales</taxon>
        <taxon>Phyllobacteriaceae</taxon>
        <taxon>Chelativorans</taxon>
    </lineage>
</organism>
<keyword evidence="1" id="KW-0472">Membrane</keyword>
<dbReference type="NCBIfam" id="NF004633">
    <property type="entry name" value="PRK05978.1"/>
    <property type="match status" value="1"/>
</dbReference>
<dbReference type="AlphaFoldDB" id="A0A9X2X799"/>
<feature type="transmembrane region" description="Helical" evidence="1">
    <location>
        <begin position="94"/>
        <end position="119"/>
    </location>
</feature>
<comment type="caution">
    <text evidence="2">The sequence shown here is derived from an EMBL/GenBank/DDBJ whole genome shotgun (WGS) entry which is preliminary data.</text>
</comment>
<dbReference type="EMBL" id="JAODNV010000005">
    <property type="protein sequence ID" value="MCT8989414.1"/>
    <property type="molecule type" value="Genomic_DNA"/>
</dbReference>
<gene>
    <name evidence="2" type="ORF">NYR54_03755</name>
</gene>
<evidence type="ECO:0000313" key="3">
    <source>
        <dbReference type="Proteomes" id="UP001149009"/>
    </source>
</evidence>
<accession>A0A9X2X799</accession>
<sequence>MEQRVFGGGKASEAEPRSVYESTRRGFFGHCPCCGRGRLFRAFLKTVECCQECGEEMHHHRADDLPAYLVIVIVGHIVVSAFMTVQAVTDWPTWAHLVIWAPATLVLSLALIGPVKGAVVGLQWALRMHGFGGEKDMLDSHPEL</sequence>
<dbReference type="Pfam" id="PF06170">
    <property type="entry name" value="DUF983"/>
    <property type="match status" value="1"/>
</dbReference>
<dbReference type="Proteomes" id="UP001149009">
    <property type="component" value="Unassembled WGS sequence"/>
</dbReference>
<dbReference type="RefSeq" id="WP_261514169.1">
    <property type="nucleotide sequence ID" value="NZ_JAODNV010000005.1"/>
</dbReference>
<protein>
    <submittedName>
        <fullName evidence="2">DUF983 domain-containing protein</fullName>
    </submittedName>
</protein>
<evidence type="ECO:0000256" key="1">
    <source>
        <dbReference type="SAM" id="Phobius"/>
    </source>
</evidence>